<dbReference type="OrthoDB" id="5639991at2"/>
<dbReference type="EMBL" id="LNXU01000019">
    <property type="protein sequence ID" value="KTC73364.1"/>
    <property type="molecule type" value="Genomic_DNA"/>
</dbReference>
<proteinExistence type="predicted"/>
<name>A0A0W0RQL8_LEGBO</name>
<gene>
    <name evidence="1" type="ORF">Lboz_2010</name>
</gene>
<evidence type="ECO:0000313" key="1">
    <source>
        <dbReference type="EMBL" id="KTC73364.1"/>
    </source>
</evidence>
<protein>
    <submittedName>
        <fullName evidence="1">Uncharacterized protein</fullName>
    </submittedName>
</protein>
<organism evidence="1 2">
    <name type="scientific">Legionella bozemanae</name>
    <name type="common">Fluoribacter bozemanae</name>
    <dbReference type="NCBI Taxonomy" id="447"/>
    <lineage>
        <taxon>Bacteria</taxon>
        <taxon>Pseudomonadati</taxon>
        <taxon>Pseudomonadota</taxon>
        <taxon>Gammaproteobacteria</taxon>
        <taxon>Legionellales</taxon>
        <taxon>Legionellaceae</taxon>
        <taxon>Legionella</taxon>
    </lineage>
</organism>
<accession>A0A0W0RQL8</accession>
<dbReference type="RefSeq" id="WP_058459641.1">
    <property type="nucleotide sequence ID" value="NZ_CAAAIY010000010.1"/>
</dbReference>
<keyword evidence="2" id="KW-1185">Reference proteome</keyword>
<comment type="caution">
    <text evidence="1">The sequence shown here is derived from an EMBL/GenBank/DDBJ whole genome shotgun (WGS) entry which is preliminary data.</text>
</comment>
<dbReference type="Proteomes" id="UP000054695">
    <property type="component" value="Unassembled WGS sequence"/>
</dbReference>
<evidence type="ECO:0000313" key="2">
    <source>
        <dbReference type="Proteomes" id="UP000054695"/>
    </source>
</evidence>
<dbReference type="PATRIC" id="fig|447.4.peg.2139"/>
<sequence>MFTEVDERKGLVKCFWSDIRHRFAKVEPVFTSIVDQLSPNQSYPLYIAYYLYGDTDADTCSSLFPNINGDYYRITDPNVPQDILQHLGYSVNGTPLGMILEKELECYIDLKNEQITIPWLVYKPGDIFPLSTILNKRKSHVYTPNGLLSSTAGARSTFMLPNIGATLNHSNLQRDFNIKSRPAKSLYEHWQVFREVVNSNVISTDWRCCIVYFSENWLISLHNDADWKTLKQYLHELAWYRYEYERNRIYYDITFSIIQKNRNLKPNPYLVDTAKHLFATALGAAPGYAPATDNDALPVDILQQAFVESYGLKKYRPTVMQPKHFNFQTDYFPIYYSLQHPATRIFSPRSRLASSTINEVRELERIMNIFIEELSKDGALSSDTVVGQIAKFVKFSYFHNAIDTHNILRNSLELLNSDKRFNDTLFPHTSEALFAADASFLRGCVSIGSAAIPTQQKTHCPNEHAAIPE</sequence>
<reference evidence="1 2" key="1">
    <citation type="submission" date="2015-11" db="EMBL/GenBank/DDBJ databases">
        <title>Genomic analysis of 38 Legionella species identifies large and diverse effector repertoires.</title>
        <authorList>
            <person name="Burstein D."/>
            <person name="Amaro F."/>
            <person name="Zusman T."/>
            <person name="Lifshitz Z."/>
            <person name="Cohen O."/>
            <person name="Gilbert J.A."/>
            <person name="Pupko T."/>
            <person name="Shuman H.A."/>
            <person name="Segal G."/>
        </authorList>
    </citation>
    <scope>NUCLEOTIDE SEQUENCE [LARGE SCALE GENOMIC DNA]</scope>
    <source>
        <strain evidence="1 2">WIGA</strain>
    </source>
</reference>
<dbReference type="AlphaFoldDB" id="A0A0W0RQL8"/>